<accession>A0A4Y2AKX0</accession>
<reference evidence="1 2" key="1">
    <citation type="journal article" date="2019" name="Sci. Rep.">
        <title>Orb-weaving spider Araneus ventricosus genome elucidates the spidroin gene catalogue.</title>
        <authorList>
            <person name="Kono N."/>
            <person name="Nakamura H."/>
            <person name="Ohtoshi R."/>
            <person name="Moran D.A.P."/>
            <person name="Shinohara A."/>
            <person name="Yoshida Y."/>
            <person name="Fujiwara M."/>
            <person name="Mori M."/>
            <person name="Tomita M."/>
            <person name="Arakawa K."/>
        </authorList>
    </citation>
    <scope>NUCLEOTIDE SEQUENCE [LARGE SCALE GENOMIC DNA]</scope>
</reference>
<gene>
    <name evidence="1" type="ORF">AVEN_92270_1</name>
</gene>
<sequence>MPDVLKNTRRILNTFCCLSDLNLSSNCDGHRHSDMDMERRSVPAIYPTKSFYDETGVSYTGLFKNPKRKSLWGTNLAKRLIHSDQSNVQERWSVDVFRLAC</sequence>
<proteinExistence type="predicted"/>
<evidence type="ECO:0000313" key="2">
    <source>
        <dbReference type="Proteomes" id="UP000499080"/>
    </source>
</evidence>
<keyword evidence="2" id="KW-1185">Reference proteome</keyword>
<organism evidence="1 2">
    <name type="scientific">Araneus ventricosus</name>
    <name type="common">Orbweaver spider</name>
    <name type="synonym">Epeira ventricosa</name>
    <dbReference type="NCBI Taxonomy" id="182803"/>
    <lineage>
        <taxon>Eukaryota</taxon>
        <taxon>Metazoa</taxon>
        <taxon>Ecdysozoa</taxon>
        <taxon>Arthropoda</taxon>
        <taxon>Chelicerata</taxon>
        <taxon>Arachnida</taxon>
        <taxon>Araneae</taxon>
        <taxon>Araneomorphae</taxon>
        <taxon>Entelegynae</taxon>
        <taxon>Araneoidea</taxon>
        <taxon>Araneidae</taxon>
        <taxon>Araneus</taxon>
    </lineage>
</organism>
<comment type="caution">
    <text evidence="1">The sequence shown here is derived from an EMBL/GenBank/DDBJ whole genome shotgun (WGS) entry which is preliminary data.</text>
</comment>
<dbReference type="EMBL" id="BGPR01000021">
    <property type="protein sequence ID" value="GBL80360.1"/>
    <property type="molecule type" value="Genomic_DNA"/>
</dbReference>
<protein>
    <submittedName>
        <fullName evidence="1">Uncharacterized protein</fullName>
    </submittedName>
</protein>
<dbReference type="AlphaFoldDB" id="A0A4Y2AKX0"/>
<dbReference type="Proteomes" id="UP000499080">
    <property type="component" value="Unassembled WGS sequence"/>
</dbReference>
<evidence type="ECO:0000313" key="1">
    <source>
        <dbReference type="EMBL" id="GBL80360.1"/>
    </source>
</evidence>
<name>A0A4Y2AKX0_ARAVE</name>